<comment type="caution">
    <text evidence="3">The sequence shown here is derived from an EMBL/GenBank/DDBJ whole genome shotgun (WGS) entry which is preliminary data.</text>
</comment>
<gene>
    <name evidence="3" type="ORF">A3F35_01590</name>
</gene>
<dbReference type="Pfam" id="PF08327">
    <property type="entry name" value="AHSA1"/>
    <property type="match status" value="1"/>
</dbReference>
<dbReference type="InterPro" id="IPR013538">
    <property type="entry name" value="ASHA1/2-like_C"/>
</dbReference>
<dbReference type="InterPro" id="IPR023393">
    <property type="entry name" value="START-like_dom_sf"/>
</dbReference>
<dbReference type="Proteomes" id="UP000178068">
    <property type="component" value="Unassembled WGS sequence"/>
</dbReference>
<dbReference type="Gene3D" id="3.30.530.20">
    <property type="match status" value="1"/>
</dbReference>
<sequence>MKAIQQTYIINAPLEKVWHAFVDPDEIESWGAGPAEMSEEVGTKFKLWGGDIHGTNTQVVKNKKLAQDWYGGDWTEPSKVVFEFEDLEDKTKVNLTHTHVPEKEISDFDSGWKDYYLGAMKTYLERG</sequence>
<dbReference type="STRING" id="1802603.A3F35_01590"/>
<dbReference type="EMBL" id="MHCZ01000039">
    <property type="protein sequence ID" value="OGY29233.1"/>
    <property type="molecule type" value="Genomic_DNA"/>
</dbReference>
<evidence type="ECO:0000259" key="2">
    <source>
        <dbReference type="Pfam" id="PF08327"/>
    </source>
</evidence>
<reference evidence="3 4" key="1">
    <citation type="journal article" date="2016" name="Nat. Commun.">
        <title>Thousands of microbial genomes shed light on interconnected biogeochemical processes in an aquifer system.</title>
        <authorList>
            <person name="Anantharaman K."/>
            <person name="Brown C.T."/>
            <person name="Hug L.A."/>
            <person name="Sharon I."/>
            <person name="Castelle C.J."/>
            <person name="Probst A.J."/>
            <person name="Thomas B.C."/>
            <person name="Singh A."/>
            <person name="Wilkins M.J."/>
            <person name="Karaoz U."/>
            <person name="Brodie E.L."/>
            <person name="Williams K.H."/>
            <person name="Hubbard S.S."/>
            <person name="Banfield J.F."/>
        </authorList>
    </citation>
    <scope>NUCLEOTIDE SEQUENCE [LARGE SCALE GENOMIC DNA]</scope>
</reference>
<dbReference type="AlphaFoldDB" id="A0A1G1WNH1"/>
<proteinExistence type="inferred from homology"/>
<organism evidence="3 4">
    <name type="scientific">Candidatus Woykebacteria bacterium RIFCSPHIGHO2_12_FULL_45_10</name>
    <dbReference type="NCBI Taxonomy" id="1802603"/>
    <lineage>
        <taxon>Bacteria</taxon>
        <taxon>Candidatus Woykeibacteriota</taxon>
    </lineage>
</organism>
<dbReference type="SUPFAM" id="SSF55961">
    <property type="entry name" value="Bet v1-like"/>
    <property type="match status" value="1"/>
</dbReference>
<evidence type="ECO:0000313" key="3">
    <source>
        <dbReference type="EMBL" id="OGY29233.1"/>
    </source>
</evidence>
<evidence type="ECO:0000256" key="1">
    <source>
        <dbReference type="ARBA" id="ARBA00006817"/>
    </source>
</evidence>
<feature type="domain" description="Activator of Hsp90 ATPase homologue 1/2-like C-terminal" evidence="2">
    <location>
        <begin position="11"/>
        <end position="125"/>
    </location>
</feature>
<protein>
    <recommendedName>
        <fullName evidence="2">Activator of Hsp90 ATPase homologue 1/2-like C-terminal domain-containing protein</fullName>
    </recommendedName>
</protein>
<evidence type="ECO:0000313" key="4">
    <source>
        <dbReference type="Proteomes" id="UP000178068"/>
    </source>
</evidence>
<accession>A0A1G1WNH1</accession>
<name>A0A1G1WNH1_9BACT</name>
<comment type="similarity">
    <text evidence="1">Belongs to the AHA1 family.</text>
</comment>